<dbReference type="EMBL" id="JROU02000555">
    <property type="protein sequence ID" value="OEH78982.1"/>
    <property type="molecule type" value="Genomic_DNA"/>
</dbReference>
<sequence>MRLLSDRTYRSSRNRSRDSKDRDTESRSSRKREEILSCTAVIRGLPEGVTEEETEEHVRALAIDKRFSTPDAVRLQMLSVLALNALCPIGARLSLDMVQQLLPSAGTTGGKHQEQHGEKEQQLLVAFVDFPSTDAAQKFLKSCKGEVCGIRGRLCPVTVLLQQPQQGRAAATEAAEASPPADWICSTCAAPNTRSSGSISMACVSCGALAPGGASEKQETEGGWGGEGTRNPSSLVVVSDLLLIEPWIMSKEEEKSWREMLIVAAAAAATAKANSNSSKSGKNSNEQVFNLQEMREVAKTSSSWGRLLQQCEGQLLPLLGNEPPSLPSRDPQSGYLFSAAADLYFDPTSSYYMNSAGDYFIHDTALSALRRRSAQATKEAIEKAKTTEKRGPLVEPPATAAAASAVASQLQQHQQNIPPPPPRDPAGGGFLDGPVPHITMQQHSQQTQQQQHTPRGFSTGPPGGFDVSHPLPGGSRNSAGAPPVDTKAEVHEHELNSKLHRQNVLMLEKGKEEETKLHLKQLQQMQLLRLHLS</sequence>
<feature type="region of interest" description="Disordered" evidence="3">
    <location>
        <begin position="1"/>
        <end position="32"/>
    </location>
</feature>
<dbReference type="Proteomes" id="UP000095192">
    <property type="component" value="Unassembled WGS sequence"/>
</dbReference>
<evidence type="ECO:0000256" key="3">
    <source>
        <dbReference type="SAM" id="MobiDB-lite"/>
    </source>
</evidence>
<feature type="region of interest" description="Disordered" evidence="3">
    <location>
        <begin position="400"/>
        <end position="465"/>
    </location>
</feature>
<organism evidence="4 5">
    <name type="scientific">Cyclospora cayetanensis</name>
    <dbReference type="NCBI Taxonomy" id="88456"/>
    <lineage>
        <taxon>Eukaryota</taxon>
        <taxon>Sar</taxon>
        <taxon>Alveolata</taxon>
        <taxon>Apicomplexa</taxon>
        <taxon>Conoidasida</taxon>
        <taxon>Coccidia</taxon>
        <taxon>Eucoccidiorida</taxon>
        <taxon>Eimeriorina</taxon>
        <taxon>Eimeriidae</taxon>
        <taxon>Cyclospora</taxon>
    </lineage>
</organism>
<dbReference type="PANTHER" id="PTHR13948:SF38">
    <property type="entry name" value="D111_G-PATCH DOMAIN-CONTAINING PROTEIN"/>
    <property type="match status" value="1"/>
</dbReference>
<dbReference type="GO" id="GO:0003723">
    <property type="term" value="F:RNA binding"/>
    <property type="evidence" value="ECO:0007669"/>
    <property type="project" value="TreeGrafter"/>
</dbReference>
<evidence type="ECO:0000313" key="5">
    <source>
        <dbReference type="Proteomes" id="UP000095192"/>
    </source>
</evidence>
<dbReference type="GO" id="GO:0005634">
    <property type="term" value="C:nucleus"/>
    <property type="evidence" value="ECO:0007669"/>
    <property type="project" value="UniProtKB-SubCell"/>
</dbReference>
<protein>
    <submittedName>
        <fullName evidence="4">Uncharacterized protein</fullName>
    </submittedName>
</protein>
<dbReference type="VEuPathDB" id="ToxoDB:LOC34620700"/>
<dbReference type="PANTHER" id="PTHR13948">
    <property type="entry name" value="RNA-BINDING PROTEIN"/>
    <property type="match status" value="1"/>
</dbReference>
<dbReference type="InParanoid" id="A0A1D3D6B6"/>
<evidence type="ECO:0000256" key="2">
    <source>
        <dbReference type="ARBA" id="ARBA00023242"/>
    </source>
</evidence>
<dbReference type="CDD" id="cd16074">
    <property type="entry name" value="OCRE"/>
    <property type="match status" value="1"/>
</dbReference>
<feature type="compositionally biased region" description="Low complexity" evidence="3">
    <location>
        <begin position="441"/>
        <end position="453"/>
    </location>
</feature>
<dbReference type="AlphaFoldDB" id="A0A1D3D6B6"/>
<keyword evidence="2" id="KW-0539">Nucleus</keyword>
<feature type="compositionally biased region" description="Low complexity" evidence="3">
    <location>
        <begin position="400"/>
        <end position="416"/>
    </location>
</feature>
<comment type="caution">
    <text evidence="4">The sequence shown here is derived from an EMBL/GenBank/DDBJ whole genome shotgun (WGS) entry which is preliminary data.</text>
</comment>
<keyword evidence="5" id="KW-1185">Reference proteome</keyword>
<gene>
    <name evidence="4" type="ORF">cyc_04119</name>
</gene>
<name>A0A1D3D6B6_9EIME</name>
<evidence type="ECO:0000256" key="1">
    <source>
        <dbReference type="ARBA" id="ARBA00004123"/>
    </source>
</evidence>
<comment type="subcellular location">
    <subcellularLocation>
        <location evidence="1">Nucleus</location>
    </subcellularLocation>
</comment>
<reference evidence="4 5" key="1">
    <citation type="journal article" date="2016" name="BMC Genomics">
        <title>Comparative genomics reveals Cyclospora cayetanensis possesses coccidia-like metabolism and invasion components but unique surface antigens.</title>
        <authorList>
            <person name="Liu S."/>
            <person name="Wang L."/>
            <person name="Zheng H."/>
            <person name="Xu Z."/>
            <person name="Roellig D.M."/>
            <person name="Li N."/>
            <person name="Frace M.A."/>
            <person name="Tang K."/>
            <person name="Arrowood M.J."/>
            <person name="Moss D.M."/>
            <person name="Zhang L."/>
            <person name="Feng Y."/>
            <person name="Xiao L."/>
        </authorList>
    </citation>
    <scope>NUCLEOTIDE SEQUENCE [LARGE SCALE GENOMIC DNA]</scope>
    <source>
        <strain evidence="4 5">CHN_HEN01</strain>
    </source>
</reference>
<dbReference type="GO" id="GO:0000398">
    <property type="term" value="P:mRNA splicing, via spliceosome"/>
    <property type="evidence" value="ECO:0007669"/>
    <property type="project" value="TreeGrafter"/>
</dbReference>
<evidence type="ECO:0000313" key="4">
    <source>
        <dbReference type="EMBL" id="OEH78982.1"/>
    </source>
</evidence>
<proteinExistence type="predicted"/>
<accession>A0A1D3D6B6</accession>
<dbReference type="VEuPathDB" id="ToxoDB:cyc_04119"/>